<dbReference type="Pfam" id="PF13660">
    <property type="entry name" value="DUF4147"/>
    <property type="match status" value="1"/>
</dbReference>
<keyword evidence="3" id="KW-1185">Reference proteome</keyword>
<dbReference type="Proteomes" id="UP000502699">
    <property type="component" value="Chromosome"/>
</dbReference>
<evidence type="ECO:0000259" key="1">
    <source>
        <dbReference type="Pfam" id="PF13660"/>
    </source>
</evidence>
<organism evidence="2 3">
    <name type="scientific">Caldichromatium japonicum</name>
    <dbReference type="NCBI Taxonomy" id="2699430"/>
    <lineage>
        <taxon>Bacteria</taxon>
        <taxon>Pseudomonadati</taxon>
        <taxon>Pseudomonadota</taxon>
        <taxon>Gammaproteobacteria</taxon>
        <taxon>Chromatiales</taxon>
        <taxon>Chromatiaceae</taxon>
        <taxon>Caldichromatium</taxon>
    </lineage>
</organism>
<dbReference type="Gene3D" id="3.40.50.10180">
    <property type="entry name" value="Glycerate kinase, MOFRL-like N-terminal domain"/>
    <property type="match status" value="1"/>
</dbReference>
<dbReference type="SUPFAM" id="SSF82544">
    <property type="entry name" value="GckA/TtuD-like"/>
    <property type="match status" value="1"/>
</dbReference>
<evidence type="ECO:0000313" key="3">
    <source>
        <dbReference type="Proteomes" id="UP000502699"/>
    </source>
</evidence>
<dbReference type="EMBL" id="CP048029">
    <property type="protein sequence ID" value="QIK37088.1"/>
    <property type="molecule type" value="Genomic_DNA"/>
</dbReference>
<dbReference type="AlphaFoldDB" id="A0A6G7VB58"/>
<name>A0A6G7VB58_9GAMM</name>
<proteinExistence type="predicted"/>
<dbReference type="InterPro" id="IPR038614">
    <property type="entry name" value="GK_N_sf"/>
</dbReference>
<dbReference type="Gene3D" id="3.40.1480.10">
    <property type="entry name" value="MOFRL domain"/>
    <property type="match status" value="1"/>
</dbReference>
<protein>
    <submittedName>
        <fullName evidence="2">DUF4147 domain-containing protein</fullName>
    </submittedName>
</protein>
<gene>
    <name evidence="2" type="ORF">GWK36_02690</name>
</gene>
<feature type="domain" description="MOFRL-associated" evidence="1">
    <location>
        <begin position="26"/>
        <end position="71"/>
    </location>
</feature>
<reference evidence="3" key="1">
    <citation type="submission" date="2020-01" db="EMBL/GenBank/DDBJ databases">
        <title>Caldichromatium gen. nov., sp. nov., a thermophilic purple sulfur bacterium member of the family Chromatiaceae isolated from Nakabusa hot spring, Japan.</title>
        <authorList>
            <person name="Saini M.K."/>
            <person name="Hanada S."/>
            <person name="Tank M."/>
        </authorList>
    </citation>
    <scope>NUCLEOTIDE SEQUENCE [LARGE SCALE GENOMIC DNA]</scope>
    <source>
        <strain evidence="3">No.7</strain>
    </source>
</reference>
<evidence type="ECO:0000313" key="2">
    <source>
        <dbReference type="EMBL" id="QIK37088.1"/>
    </source>
</evidence>
<dbReference type="InterPro" id="IPR037035">
    <property type="entry name" value="GK-like_C_sf"/>
</dbReference>
<sequence length="120" mass="12591">MWKIIHYHAQLVILGLAPQDEGAQVLSRIKGGGLLAQLRGRKVRQLAISDVPGDRAELIGSGPLVPVADLAAELRSLDLPACLRSWVDKGLSDATLPLNGPQVELVLSSAQDAVAAAARA</sequence>
<dbReference type="InterPro" id="IPR025286">
    <property type="entry name" value="MOFRL_assoc_dom"/>
</dbReference>
<accession>A0A6G7VB58</accession>
<dbReference type="KEGG" id="cjap:GWK36_02690"/>